<accession>A0A0C3K5X8</accession>
<dbReference type="AlphaFoldDB" id="A0A0C3K5X8"/>
<dbReference type="HOGENOM" id="CLU_018003_0_0_1"/>
<feature type="domain" description="G" evidence="1">
    <location>
        <begin position="1"/>
        <end position="87"/>
    </location>
</feature>
<evidence type="ECO:0000259" key="1">
    <source>
        <dbReference type="Pfam" id="PF01926"/>
    </source>
</evidence>
<reference evidence="3" key="2">
    <citation type="submission" date="2015-01" db="EMBL/GenBank/DDBJ databases">
        <title>Evolutionary Origins and Diversification of the Mycorrhizal Mutualists.</title>
        <authorList>
            <consortium name="DOE Joint Genome Institute"/>
            <consortium name="Mycorrhizal Genomics Consortium"/>
            <person name="Kohler A."/>
            <person name="Kuo A."/>
            <person name="Nagy L.G."/>
            <person name="Floudas D."/>
            <person name="Copeland A."/>
            <person name="Barry K.W."/>
            <person name="Cichocki N."/>
            <person name="Veneault-Fourrey C."/>
            <person name="LaButti K."/>
            <person name="Lindquist E.A."/>
            <person name="Lipzen A."/>
            <person name="Lundell T."/>
            <person name="Morin E."/>
            <person name="Murat C."/>
            <person name="Riley R."/>
            <person name="Ohm R."/>
            <person name="Sun H."/>
            <person name="Tunlid A."/>
            <person name="Henrissat B."/>
            <person name="Grigoriev I.V."/>
            <person name="Hibbett D.S."/>
            <person name="Martin F."/>
        </authorList>
    </citation>
    <scope>NUCLEOTIDE SEQUENCE [LARGE SCALE GENOMIC DNA]</scope>
    <source>
        <strain evidence="3">Marx 270</strain>
    </source>
</reference>
<dbReference type="InParanoid" id="A0A0C3K5X8"/>
<keyword evidence="3" id="KW-1185">Reference proteome</keyword>
<dbReference type="InterPro" id="IPR006073">
    <property type="entry name" value="GTP-bd"/>
</dbReference>
<reference evidence="2 3" key="1">
    <citation type="submission" date="2014-04" db="EMBL/GenBank/DDBJ databases">
        <authorList>
            <consortium name="DOE Joint Genome Institute"/>
            <person name="Kuo A."/>
            <person name="Kohler A."/>
            <person name="Costa M.D."/>
            <person name="Nagy L.G."/>
            <person name="Floudas D."/>
            <person name="Copeland A."/>
            <person name="Barry K.W."/>
            <person name="Cichocki N."/>
            <person name="Veneault-Fourrey C."/>
            <person name="LaButti K."/>
            <person name="Lindquist E.A."/>
            <person name="Lipzen A."/>
            <person name="Lundell T."/>
            <person name="Morin E."/>
            <person name="Murat C."/>
            <person name="Sun H."/>
            <person name="Tunlid A."/>
            <person name="Henrissat B."/>
            <person name="Grigoriev I.V."/>
            <person name="Hibbett D.S."/>
            <person name="Martin F."/>
            <person name="Nordberg H.P."/>
            <person name="Cantor M.N."/>
            <person name="Hua S.X."/>
        </authorList>
    </citation>
    <scope>NUCLEOTIDE SEQUENCE [LARGE SCALE GENOMIC DNA]</scope>
    <source>
        <strain evidence="2 3">Marx 270</strain>
    </source>
</reference>
<dbReference type="InterPro" id="IPR027417">
    <property type="entry name" value="P-loop_NTPase"/>
</dbReference>
<name>A0A0C3K5X8_PISTI</name>
<dbReference type="CDD" id="cd00882">
    <property type="entry name" value="Ras_like_GTPase"/>
    <property type="match status" value="1"/>
</dbReference>
<gene>
    <name evidence="2" type="ORF">M404DRAFT_1000070</name>
</gene>
<protein>
    <recommendedName>
        <fullName evidence="1">G domain-containing protein</fullName>
    </recommendedName>
</protein>
<dbReference type="Proteomes" id="UP000054217">
    <property type="component" value="Unassembled WGS sequence"/>
</dbReference>
<evidence type="ECO:0000313" key="3">
    <source>
        <dbReference type="Proteomes" id="UP000054217"/>
    </source>
</evidence>
<dbReference type="SUPFAM" id="SSF52540">
    <property type="entry name" value="P-loop containing nucleoside triphosphate hydrolases"/>
    <property type="match status" value="1"/>
</dbReference>
<evidence type="ECO:0000313" key="2">
    <source>
        <dbReference type="EMBL" id="KIO04987.1"/>
    </source>
</evidence>
<dbReference type="Pfam" id="PF01926">
    <property type="entry name" value="MMR_HSR1"/>
    <property type="match status" value="1"/>
</dbReference>
<dbReference type="EMBL" id="KN831968">
    <property type="protein sequence ID" value="KIO04987.1"/>
    <property type="molecule type" value="Genomic_DNA"/>
</dbReference>
<dbReference type="GO" id="GO:0005525">
    <property type="term" value="F:GTP binding"/>
    <property type="evidence" value="ECO:0007669"/>
    <property type="project" value="InterPro"/>
</dbReference>
<organism evidence="2 3">
    <name type="scientific">Pisolithus tinctorius Marx 270</name>
    <dbReference type="NCBI Taxonomy" id="870435"/>
    <lineage>
        <taxon>Eukaryota</taxon>
        <taxon>Fungi</taxon>
        <taxon>Dikarya</taxon>
        <taxon>Basidiomycota</taxon>
        <taxon>Agaricomycotina</taxon>
        <taxon>Agaricomycetes</taxon>
        <taxon>Agaricomycetidae</taxon>
        <taxon>Boletales</taxon>
        <taxon>Sclerodermatineae</taxon>
        <taxon>Pisolithaceae</taxon>
        <taxon>Pisolithus</taxon>
    </lineage>
</organism>
<sequence>MGPTGSGKSNFINKLTGSKEESKARKLESCTQDIRELTVNHTDGKRYVFVDTPGFDDTYRSDRDILRTIANWLEKKYRSHAKLTGVIYTHRISDNRMSGSVCKNLDLFGRLCGDNAAQCVRLVTTMWDNQKPGNEEIVQNRVSQLEENFWEPLISLGARHEKFLNTQGSAWNIINGLVERRTPLVQENIAAARKLDEASTGNVLLIQEEMVDAEKKLNETSAGRALYSRFRQLLREQQKILKQLADALVEKDPSGAEQLRAEYGEIEAAMLKTEDEMERMKIPLARRIALFFGKRTRSRTVALPLPPGELDNNIAA</sequence>
<dbReference type="STRING" id="870435.A0A0C3K5X8"/>
<dbReference type="Gene3D" id="3.40.50.300">
    <property type="entry name" value="P-loop containing nucleotide triphosphate hydrolases"/>
    <property type="match status" value="1"/>
</dbReference>
<dbReference type="OrthoDB" id="8954335at2759"/>
<proteinExistence type="predicted"/>